<dbReference type="Proteomes" id="UP000462449">
    <property type="component" value="Unassembled WGS sequence"/>
</dbReference>
<dbReference type="GO" id="GO:0015483">
    <property type="term" value="F:long-chain fatty acid transporting porin activity"/>
    <property type="evidence" value="ECO:0007669"/>
    <property type="project" value="TreeGrafter"/>
</dbReference>
<dbReference type="PANTHER" id="PTHR35093">
    <property type="entry name" value="OUTER MEMBRANE PROTEIN NMB0088-RELATED"/>
    <property type="match status" value="1"/>
</dbReference>
<keyword evidence="4" id="KW-0812">Transmembrane</keyword>
<keyword evidence="11" id="KW-1185">Reference proteome</keyword>
<dbReference type="Proteomes" id="UP000285951">
    <property type="component" value="Unassembled WGS sequence"/>
</dbReference>
<dbReference type="SUPFAM" id="SSF56935">
    <property type="entry name" value="Porins"/>
    <property type="match status" value="1"/>
</dbReference>
<keyword evidence="5 8" id="KW-0732">Signal</keyword>
<evidence type="ECO:0000256" key="1">
    <source>
        <dbReference type="ARBA" id="ARBA00004571"/>
    </source>
</evidence>
<evidence type="ECO:0000313" key="12">
    <source>
        <dbReference type="Proteomes" id="UP000462449"/>
    </source>
</evidence>
<feature type="chain" id="PRO_5029521111" description="Transporter" evidence="8">
    <location>
        <begin position="20"/>
        <end position="496"/>
    </location>
</feature>
<dbReference type="Gene3D" id="2.40.160.60">
    <property type="entry name" value="Outer membrane protein transport protein (OMPP1/FadL/TodX)"/>
    <property type="match status" value="1"/>
</dbReference>
<dbReference type="EMBL" id="WOTW01000001">
    <property type="protein sequence ID" value="MUP36426.1"/>
    <property type="molecule type" value="Genomic_DNA"/>
</dbReference>
<keyword evidence="3" id="KW-1134">Transmembrane beta strand</keyword>
<evidence type="ECO:0000313" key="9">
    <source>
        <dbReference type="EMBL" id="MUP36426.1"/>
    </source>
</evidence>
<evidence type="ECO:0000313" key="11">
    <source>
        <dbReference type="Proteomes" id="UP000285951"/>
    </source>
</evidence>
<reference evidence="9 12" key="2">
    <citation type="submission" date="2019-12" db="EMBL/GenBank/DDBJ databases">
        <title>Draft genome sequence of Labilibaculum sp. strain 44 isolated from deep waters of Black Sea.</title>
        <authorList>
            <person name="Yadav S."/>
            <person name="Villanueva L."/>
        </authorList>
    </citation>
    <scope>NUCLEOTIDE SEQUENCE [LARGE SCALE GENOMIC DNA]</scope>
    <source>
        <strain evidence="9 12">44</strain>
    </source>
</reference>
<comment type="caution">
    <text evidence="9">The sequence shown here is derived from an EMBL/GenBank/DDBJ whole genome shotgun (WGS) entry which is preliminary data.</text>
</comment>
<sequence length="496" mass="55837">MKRLYIILSLLLISGIAFSQTADDALRYSQQNFNSTARSSSMGGAFGALGGDFSSISINPAGIAVYQSSQFTFTPTLEYRETTSSGETSNYNDSEDKFSLGIANIGLVTTYKPRFKTEKGWQNFNFAIGYNKLNNYRKSSISRIQNANTSLLDVFVGNSIGSTDSELNSFREYLAFETYIINPDENDPTNYSAITDERLNQMQTLDEKGYAGEFVMAFGANYNHKLYIGASIGIQNINYKSTKKYSESTQAGSTSEFDEYTFEEYFKSSGFGANLKLGLIYKPTNTVRLGASFHTPTFFSMDEEFKSSMVSHFNTVDDDGYSNYAADSPFAEYSYNFRTPMRAVFSGAVVLQKKLIISADYELIDYSKAKFYDGEDGDDFNGDFDNPDTNDIIKSEYQNTSNLRAGLEFRISPTISLRTGFSRFGNPFKSAKIDEAYNVYSGGWGIKQGNFFFDMAYSYADKEKDYYYYSTPDFASSKINETDTNHQVRMTFGFKF</sequence>
<comment type="subcellular location">
    <subcellularLocation>
        <location evidence="1">Cell outer membrane</location>
        <topology evidence="1">Multi-pass membrane protein</topology>
    </subcellularLocation>
</comment>
<reference evidence="10 11" key="1">
    <citation type="submission" date="2019-11" db="EMBL/GenBank/DDBJ databases">
        <title>Draft genome sequence of Labilibaculum sp. strain SYP isolated from Black Sea.</title>
        <authorList>
            <person name="Yadav S."/>
            <person name="Villanueva L."/>
        </authorList>
    </citation>
    <scope>NUCLEOTIDE SEQUENCE [LARGE SCALE GENOMIC DNA]</scope>
    <source>
        <strain evidence="10 11">44</strain>
    </source>
</reference>
<evidence type="ECO:0000256" key="7">
    <source>
        <dbReference type="ARBA" id="ARBA00023237"/>
    </source>
</evidence>
<dbReference type="InterPro" id="IPR005017">
    <property type="entry name" value="OMPP1/FadL/TodX"/>
</dbReference>
<evidence type="ECO:0000256" key="4">
    <source>
        <dbReference type="ARBA" id="ARBA00022692"/>
    </source>
</evidence>
<dbReference type="OrthoDB" id="9765571at2"/>
<name>A0A7M4D197_9BACT</name>
<dbReference type="AlphaFoldDB" id="A0A7M4D197"/>
<keyword evidence="6" id="KW-0472">Membrane</keyword>
<gene>
    <name evidence="10" type="ORF">DWB62_001180</name>
    <name evidence="9" type="ORF">GNY23_01180</name>
</gene>
<evidence type="ECO:0000256" key="5">
    <source>
        <dbReference type="ARBA" id="ARBA00022729"/>
    </source>
</evidence>
<evidence type="ECO:0000256" key="6">
    <source>
        <dbReference type="ARBA" id="ARBA00023136"/>
    </source>
</evidence>
<feature type="signal peptide" evidence="8">
    <location>
        <begin position="1"/>
        <end position="19"/>
    </location>
</feature>
<dbReference type="PANTHER" id="PTHR35093:SF8">
    <property type="entry name" value="OUTER MEMBRANE PROTEIN NMB0088-RELATED"/>
    <property type="match status" value="1"/>
</dbReference>
<evidence type="ECO:0000256" key="2">
    <source>
        <dbReference type="ARBA" id="ARBA00008163"/>
    </source>
</evidence>
<accession>A0A7M4D197</accession>
<evidence type="ECO:0000313" key="10">
    <source>
        <dbReference type="EMBL" id="MVB05631.1"/>
    </source>
</evidence>
<keyword evidence="7" id="KW-0998">Cell outer membrane</keyword>
<evidence type="ECO:0000256" key="3">
    <source>
        <dbReference type="ARBA" id="ARBA00022452"/>
    </source>
</evidence>
<organism evidence="9 12">
    <name type="scientific">Labilibaculum euxinus</name>
    <dbReference type="NCBI Taxonomy" id="2686357"/>
    <lineage>
        <taxon>Bacteria</taxon>
        <taxon>Pseudomonadati</taxon>
        <taxon>Bacteroidota</taxon>
        <taxon>Bacteroidia</taxon>
        <taxon>Marinilabiliales</taxon>
        <taxon>Marinifilaceae</taxon>
        <taxon>Labilibaculum</taxon>
    </lineage>
</organism>
<evidence type="ECO:0008006" key="13">
    <source>
        <dbReference type="Google" id="ProtNLM"/>
    </source>
</evidence>
<dbReference type="GO" id="GO:0009279">
    <property type="term" value="C:cell outer membrane"/>
    <property type="evidence" value="ECO:0007669"/>
    <property type="project" value="UniProtKB-SubCell"/>
</dbReference>
<dbReference type="Pfam" id="PF03349">
    <property type="entry name" value="Toluene_X"/>
    <property type="match status" value="1"/>
</dbReference>
<comment type="similarity">
    <text evidence="2">Belongs to the OmpP1/FadL family.</text>
</comment>
<evidence type="ECO:0000256" key="8">
    <source>
        <dbReference type="SAM" id="SignalP"/>
    </source>
</evidence>
<proteinExistence type="inferred from homology"/>
<protein>
    <recommendedName>
        <fullName evidence="13">Transporter</fullName>
    </recommendedName>
</protein>
<dbReference type="EMBL" id="QTZN02000001">
    <property type="protein sequence ID" value="MVB05631.1"/>
    <property type="molecule type" value="Genomic_DNA"/>
</dbReference>
<dbReference type="RefSeq" id="WP_156194366.1">
    <property type="nucleotide sequence ID" value="NZ_QTZN02000001.1"/>
</dbReference>